<name>A0A2H4V951_9EURY</name>
<evidence type="ECO:0000256" key="2">
    <source>
        <dbReference type="ARBA" id="ARBA00022603"/>
    </source>
</evidence>
<keyword evidence="3 4" id="KW-0808">Transferase</keyword>
<protein>
    <submittedName>
        <fullName evidence="4">Methyltransferase</fullName>
    </submittedName>
</protein>
<dbReference type="OrthoDB" id="53227at2157"/>
<dbReference type="GO" id="GO:0032259">
    <property type="term" value="P:methylation"/>
    <property type="evidence" value="ECO:0007669"/>
    <property type="project" value="UniProtKB-KW"/>
</dbReference>
<evidence type="ECO:0000313" key="5">
    <source>
        <dbReference type="Proteomes" id="UP000232806"/>
    </source>
</evidence>
<dbReference type="InterPro" id="IPR016764">
    <property type="entry name" value="MeTrfase_MtxX_xsu"/>
</dbReference>
<dbReference type="Gene3D" id="3.40.718.10">
    <property type="entry name" value="Isopropylmalate Dehydrogenase"/>
    <property type="match status" value="1"/>
</dbReference>
<evidence type="ECO:0000256" key="3">
    <source>
        <dbReference type="ARBA" id="ARBA00022679"/>
    </source>
</evidence>
<dbReference type="GeneID" id="35119981"/>
<evidence type="ECO:0000313" key="4">
    <source>
        <dbReference type="EMBL" id="AUB54615.1"/>
    </source>
</evidence>
<sequence length="230" mass="25336">MKIAAGVGENQAIIKAANKVDFKVVLTESEEELLDLLLTGKVDAAVRGSLSASHLMAKFRERYEVYRASLLEYNGHQFLLAPVGIDEGDTIQQKREIVEYGAQFLEQLGLTPKIGILSGGRPQDKGRSVKIDTSIREGEELTRITRDKYTVKHYFILIEDAIADGANLIMAPDGITGNLIFRSLVFLGSLESHGAVALGINDIFIDTSRSQSEEGYLRALKLAEKLVKTR</sequence>
<dbReference type="NCBIfam" id="TIGR03270">
    <property type="entry name" value="methan_mark_4"/>
    <property type="match status" value="1"/>
</dbReference>
<dbReference type="PIRSF" id="PIRSF019709">
    <property type="entry name" value="Methyltransf_MtxX"/>
    <property type="match status" value="1"/>
</dbReference>
<accession>A0A2H4V951</accession>
<dbReference type="EMBL" id="CP017766">
    <property type="protein sequence ID" value="AUB54615.1"/>
    <property type="molecule type" value="Genomic_DNA"/>
</dbReference>
<proteinExistence type="inferred from homology"/>
<comment type="similarity">
    <text evidence="1">Belongs to the MtxX family.</text>
</comment>
<gene>
    <name evidence="4" type="ORF">BK007_00300</name>
</gene>
<dbReference type="AlphaFoldDB" id="A0A2H4V951"/>
<dbReference type="Proteomes" id="UP000232806">
    <property type="component" value="Chromosome"/>
</dbReference>
<dbReference type="SUPFAM" id="SSF53659">
    <property type="entry name" value="Isocitrate/Isopropylmalate dehydrogenase-like"/>
    <property type="match status" value="1"/>
</dbReference>
<dbReference type="RefSeq" id="WP_100904589.1">
    <property type="nucleotide sequence ID" value="NZ_CP017766.1"/>
</dbReference>
<organism evidence="4 5">
    <name type="scientific">Methanobacterium subterraneum</name>
    <dbReference type="NCBI Taxonomy" id="59277"/>
    <lineage>
        <taxon>Archaea</taxon>
        <taxon>Methanobacteriati</taxon>
        <taxon>Methanobacteriota</taxon>
        <taxon>Methanomada group</taxon>
        <taxon>Methanobacteria</taxon>
        <taxon>Methanobacteriales</taxon>
        <taxon>Methanobacteriaceae</taxon>
        <taxon>Methanobacterium</taxon>
    </lineage>
</organism>
<dbReference type="GO" id="GO:0008168">
    <property type="term" value="F:methyltransferase activity"/>
    <property type="evidence" value="ECO:0007669"/>
    <property type="project" value="UniProtKB-KW"/>
</dbReference>
<evidence type="ECO:0000256" key="1">
    <source>
        <dbReference type="ARBA" id="ARBA00009125"/>
    </source>
</evidence>
<keyword evidence="2 4" id="KW-0489">Methyltransferase</keyword>
<reference evidence="4 5" key="1">
    <citation type="submission" date="2016-10" db="EMBL/GenBank/DDBJ databases">
        <title>Comparative genomics between deep and shallow subseafloor isolates.</title>
        <authorList>
            <person name="Ishii S."/>
            <person name="Miller J.R."/>
            <person name="Sutton G."/>
            <person name="Suzuki S."/>
            <person name="Methe B."/>
            <person name="Inagaki F."/>
            <person name="Imachi H."/>
        </authorList>
    </citation>
    <scope>NUCLEOTIDE SEQUENCE [LARGE SCALE GENOMIC DNA]</scope>
    <source>
        <strain evidence="4 5">MO-MB1</strain>
    </source>
</reference>